<dbReference type="PANTHER" id="PTHR47756:SF2">
    <property type="entry name" value="BLL6612 PROTEIN"/>
    <property type="match status" value="1"/>
</dbReference>
<gene>
    <name evidence="4" type="ORF">FRUB_08568</name>
</gene>
<feature type="domain" description="DUF6596" evidence="3">
    <location>
        <begin position="176"/>
        <end position="276"/>
    </location>
</feature>
<dbReference type="SUPFAM" id="SSF88946">
    <property type="entry name" value="Sigma2 domain of RNA polymerase sigma factors"/>
    <property type="match status" value="1"/>
</dbReference>
<organism evidence="4 5">
    <name type="scientific">Fimbriiglobus ruber</name>
    <dbReference type="NCBI Taxonomy" id="1908690"/>
    <lineage>
        <taxon>Bacteria</taxon>
        <taxon>Pseudomonadati</taxon>
        <taxon>Planctomycetota</taxon>
        <taxon>Planctomycetia</taxon>
        <taxon>Gemmatales</taxon>
        <taxon>Gemmataceae</taxon>
        <taxon>Fimbriiglobus</taxon>
    </lineage>
</organism>
<sequence>MLSQILDQVFRRESGRVLAGLIRRLGDFDLAEDALQDACAKALEAWSRDELPDNPGAWLAAVAQRRGVDVLRRRKPTQPLPDVPARDDEPDPVTPATSVGDDRLRLLFTCCHPALGHTAQIALALRTLGGLTTREIARAFLEPEPTTAQRLVRVKQKIREAAIPYEIPGKADLPERFTAVLEVVYLIFNEGYAATDAAGLLRPDLCTEAIRLARLVVELLPDEPEARGLLALVLLTDARRAARVGPDGEPVPLEEQDRTVWDRAAITEGTAVLDAALLYRRPGPYQIQAAIAALHGAAPTADRTDWFQITGLYAALLRQTPTPVVELNAAVAVAMTGQLQSGLDWIASLENRGLLIDYYLLPAAKAELLRRASRLAEAAGAYERALELARNPAERGYLQRRLREVSGSDDTMTLK</sequence>
<dbReference type="Gene3D" id="1.10.1740.10">
    <property type="match status" value="1"/>
</dbReference>
<dbReference type="SUPFAM" id="SSF88659">
    <property type="entry name" value="Sigma3 and sigma4 domains of RNA polymerase sigma factors"/>
    <property type="match status" value="1"/>
</dbReference>
<feature type="domain" description="RNA polymerase sigma-70 region 2" evidence="2">
    <location>
        <begin position="10"/>
        <end position="75"/>
    </location>
</feature>
<evidence type="ECO:0000313" key="5">
    <source>
        <dbReference type="Proteomes" id="UP000214646"/>
    </source>
</evidence>
<accession>A0A225DI12</accession>
<keyword evidence="5" id="KW-1185">Reference proteome</keyword>
<dbReference type="RefSeq" id="WP_088259078.1">
    <property type="nucleotide sequence ID" value="NZ_NIDE01000017.1"/>
</dbReference>
<reference evidence="5" key="1">
    <citation type="submission" date="2017-06" db="EMBL/GenBank/DDBJ databases">
        <title>Genome analysis of Fimbriiglobus ruber SP5, the first member of the order Planctomycetales with confirmed chitinolytic capability.</title>
        <authorList>
            <person name="Ravin N.V."/>
            <person name="Rakitin A.L."/>
            <person name="Ivanova A.A."/>
            <person name="Beletsky A.V."/>
            <person name="Kulichevskaya I.S."/>
            <person name="Mardanov A.V."/>
            <person name="Dedysh S.N."/>
        </authorList>
    </citation>
    <scope>NUCLEOTIDE SEQUENCE [LARGE SCALE GENOMIC DNA]</scope>
    <source>
        <strain evidence="5">SP5</strain>
    </source>
</reference>
<dbReference type="GO" id="GO:0003700">
    <property type="term" value="F:DNA-binding transcription factor activity"/>
    <property type="evidence" value="ECO:0007669"/>
    <property type="project" value="InterPro"/>
</dbReference>
<evidence type="ECO:0000313" key="4">
    <source>
        <dbReference type="EMBL" id="OWK36005.1"/>
    </source>
</evidence>
<protein>
    <submittedName>
        <fullName evidence="4">RNA polymerase sigma-70 factor, ECF subfamily</fullName>
    </submittedName>
</protein>
<dbReference type="AlphaFoldDB" id="A0A225DI12"/>
<dbReference type="InterPro" id="IPR007627">
    <property type="entry name" value="RNA_pol_sigma70_r2"/>
</dbReference>
<dbReference type="InterPro" id="IPR046531">
    <property type="entry name" value="DUF6596"/>
</dbReference>
<dbReference type="Pfam" id="PF04542">
    <property type="entry name" value="Sigma70_r2"/>
    <property type="match status" value="1"/>
</dbReference>
<dbReference type="OrthoDB" id="9780299at2"/>
<feature type="region of interest" description="Disordered" evidence="1">
    <location>
        <begin position="73"/>
        <end position="98"/>
    </location>
</feature>
<evidence type="ECO:0000259" key="2">
    <source>
        <dbReference type="Pfam" id="PF04542"/>
    </source>
</evidence>
<dbReference type="InterPro" id="IPR013324">
    <property type="entry name" value="RNA_pol_sigma_r3/r4-like"/>
</dbReference>
<evidence type="ECO:0000256" key="1">
    <source>
        <dbReference type="SAM" id="MobiDB-lite"/>
    </source>
</evidence>
<dbReference type="Pfam" id="PF20239">
    <property type="entry name" value="DUF6596"/>
    <property type="match status" value="1"/>
</dbReference>
<dbReference type="PANTHER" id="PTHR47756">
    <property type="entry name" value="BLL6612 PROTEIN-RELATED"/>
    <property type="match status" value="1"/>
</dbReference>
<dbReference type="GO" id="GO:0006352">
    <property type="term" value="P:DNA-templated transcription initiation"/>
    <property type="evidence" value="ECO:0007669"/>
    <property type="project" value="InterPro"/>
</dbReference>
<dbReference type="EMBL" id="NIDE01000017">
    <property type="protein sequence ID" value="OWK36005.1"/>
    <property type="molecule type" value="Genomic_DNA"/>
</dbReference>
<name>A0A225DI12_9BACT</name>
<dbReference type="InterPro" id="IPR013325">
    <property type="entry name" value="RNA_pol_sigma_r2"/>
</dbReference>
<comment type="caution">
    <text evidence="4">The sequence shown here is derived from an EMBL/GenBank/DDBJ whole genome shotgun (WGS) entry which is preliminary data.</text>
</comment>
<proteinExistence type="predicted"/>
<evidence type="ECO:0000259" key="3">
    <source>
        <dbReference type="Pfam" id="PF20239"/>
    </source>
</evidence>
<dbReference type="Proteomes" id="UP000214646">
    <property type="component" value="Unassembled WGS sequence"/>
</dbReference>